<evidence type="ECO:0000259" key="11">
    <source>
        <dbReference type="Pfam" id="PF21478"/>
    </source>
</evidence>
<dbReference type="Proteomes" id="UP001140074">
    <property type="component" value="Unassembled WGS sequence"/>
</dbReference>
<feature type="modified residue" description="N6-(pyridoxal phosphate)lysine" evidence="8">
    <location>
        <position position="1413"/>
    </location>
</feature>
<name>A0A9W8IJ21_9FUNG</name>
<dbReference type="GO" id="GO:0016594">
    <property type="term" value="F:glycine binding"/>
    <property type="evidence" value="ECO:0007669"/>
    <property type="project" value="TreeGrafter"/>
</dbReference>
<comment type="similarity">
    <text evidence="2">Belongs to the GcvP family.</text>
</comment>
<evidence type="ECO:0000313" key="13">
    <source>
        <dbReference type="Proteomes" id="UP001140074"/>
    </source>
</evidence>
<dbReference type="GO" id="GO:0019464">
    <property type="term" value="P:glycine decarboxylation via glycine cleavage system"/>
    <property type="evidence" value="ECO:0007669"/>
    <property type="project" value="TreeGrafter"/>
</dbReference>
<dbReference type="HAMAP" id="MF_00711">
    <property type="entry name" value="GcvP"/>
    <property type="match status" value="1"/>
</dbReference>
<dbReference type="InterPro" id="IPR020581">
    <property type="entry name" value="GDC_P"/>
</dbReference>
<protein>
    <recommendedName>
        <fullName evidence="3">glycine dehydrogenase (aminomethyl-transferring)</fullName>
        <ecNumber evidence="3">1.4.4.2</ecNumber>
    </recommendedName>
    <alternativeName>
        <fullName evidence="7">Glycine cleavage system P protein</fullName>
    </alternativeName>
</protein>
<dbReference type="SUPFAM" id="SSF56815">
    <property type="entry name" value="Sec1/munc18-like (SM) proteins"/>
    <property type="match status" value="1"/>
</dbReference>
<dbReference type="Gene3D" id="3.90.1150.10">
    <property type="entry name" value="Aspartate Aminotransferase, domain 1"/>
    <property type="match status" value="1"/>
</dbReference>
<comment type="cofactor">
    <cofactor evidence="1 8">
        <name>pyridoxal 5'-phosphate</name>
        <dbReference type="ChEBI" id="CHEBI:597326"/>
    </cofactor>
</comment>
<evidence type="ECO:0000256" key="2">
    <source>
        <dbReference type="ARBA" id="ARBA00010756"/>
    </source>
</evidence>
<evidence type="ECO:0000256" key="1">
    <source>
        <dbReference type="ARBA" id="ARBA00001933"/>
    </source>
</evidence>
<evidence type="ECO:0000256" key="3">
    <source>
        <dbReference type="ARBA" id="ARBA00012134"/>
    </source>
</evidence>
<dbReference type="FunFam" id="3.90.1150.10:FF:000007">
    <property type="entry name" value="Glycine dehydrogenase (decarboxylating), mitochondrial"/>
    <property type="match status" value="1"/>
</dbReference>
<evidence type="ECO:0000256" key="6">
    <source>
        <dbReference type="ARBA" id="ARBA00049026"/>
    </source>
</evidence>
<dbReference type="EC" id="1.4.4.2" evidence="3"/>
<keyword evidence="4 8" id="KW-0663">Pyridoxal phosphate</keyword>
<dbReference type="InterPro" id="IPR015422">
    <property type="entry name" value="PyrdxlP-dep_Trfase_small"/>
</dbReference>
<dbReference type="PANTHER" id="PTHR11773:SF1">
    <property type="entry name" value="GLYCINE DEHYDROGENASE (DECARBOXYLATING), MITOCHONDRIAL"/>
    <property type="match status" value="1"/>
</dbReference>
<evidence type="ECO:0000256" key="7">
    <source>
        <dbReference type="ARBA" id="ARBA00082072"/>
    </source>
</evidence>
<dbReference type="GO" id="GO:0005739">
    <property type="term" value="C:mitochondrion"/>
    <property type="evidence" value="ECO:0007669"/>
    <property type="project" value="TreeGrafter"/>
</dbReference>
<reference evidence="12" key="1">
    <citation type="submission" date="2022-07" db="EMBL/GenBank/DDBJ databases">
        <title>Phylogenomic reconstructions and comparative analyses of Kickxellomycotina fungi.</title>
        <authorList>
            <person name="Reynolds N.K."/>
            <person name="Stajich J.E."/>
            <person name="Barry K."/>
            <person name="Grigoriev I.V."/>
            <person name="Crous P."/>
            <person name="Smith M.E."/>
        </authorList>
    </citation>
    <scope>NUCLEOTIDE SEQUENCE</scope>
    <source>
        <strain evidence="12">RSA 476</strain>
    </source>
</reference>
<dbReference type="Gene3D" id="3.40.640.10">
    <property type="entry name" value="Type I PLP-dependent aspartate aminotransferase-like (Major domain)"/>
    <property type="match status" value="2"/>
</dbReference>
<dbReference type="NCBIfam" id="NF003346">
    <property type="entry name" value="PRK04366.1"/>
    <property type="match status" value="1"/>
</dbReference>
<dbReference type="GO" id="GO:0030170">
    <property type="term" value="F:pyridoxal phosphate binding"/>
    <property type="evidence" value="ECO:0007669"/>
    <property type="project" value="TreeGrafter"/>
</dbReference>
<feature type="domain" description="Glycine cleavage system P-protein N-terminal" evidence="10">
    <location>
        <begin position="1337"/>
        <end position="1441"/>
    </location>
</feature>
<organism evidence="12 13">
    <name type="scientific">Coemansia aciculifera</name>
    <dbReference type="NCBI Taxonomy" id="417176"/>
    <lineage>
        <taxon>Eukaryota</taxon>
        <taxon>Fungi</taxon>
        <taxon>Fungi incertae sedis</taxon>
        <taxon>Zoopagomycota</taxon>
        <taxon>Kickxellomycotina</taxon>
        <taxon>Kickxellomycetes</taxon>
        <taxon>Kickxellales</taxon>
        <taxon>Kickxellaceae</taxon>
        <taxon>Coemansia</taxon>
    </lineage>
</organism>
<dbReference type="InterPro" id="IPR036045">
    <property type="entry name" value="Sec1-like_sf"/>
</dbReference>
<sequence length="1667" mass="179282">MHSMTNSLAEQVAVALNEVVDRYSLGLNTTIYADDVVLQSINASVPRGLLGLLSSKDGKARARSIKQLDSHTSCLPDGTHALFLLGSASWPVVAWPSISQILQLGAFSKCTLCVATSEHLWHDVEAAFPGHSMALTSAGVSNALLDLLRRGQHAESEFLEPSAVQVHALPLLSVAALYGDCFVLSDLHDVIPAVADTGTNRLHSAGHGSARDTKSLDRVSLGIASLLHGMGLEGSFYSLGDMSKRISRRCAGLAQRNKYGGERATVVIVDRTLDLVAPMHHGGHLLDQLFRALPETTNSSTSPLTRRSLLSVLREDEGSGMSLWETCFEQDKPVALQIIRRVLVGHLAEADVSGRARGTMPSTTGKVTAEQLQSLLDTYQDLDADQVEGVLDIARTVVDSMSVGERERWSEIEGAEKTLKLVIGGIKDSLQEMESPSRRSGSELAEGLEGGEEEMSAAWDQVLASIPLLSPSMVESCVCRKADDELPESAVPRWLWQHTPAPGMILMAASLLAPTRVGLPTGQRAQAERRLAEDYVAVYQAGVHGRAGDLDASAVQRGAERWAGRVMEYAERVAVSEGQRSRMAQWRELVGLSRGLDGVYSPLVARVAEDVLRGDRCADLEYAEQGTAVAAANLLKGLGMLSRSTVSKTQVLAKLGQLLPRSSVSGVIRGAMLHTLKPQQANAAATVHAPAETASGVAESSDIAAQAYAPLDTFLRRHNGPRDSDVGAMLQALGFASLDEMVAATVPASIRLSSPLEISDSEYAEKELLAKLKAIAQKNQVYRSFIGTGYTDVVVPPVILRNILENPGWYTQYTPYQPEISQGRLESLLNFQTVVTDLTGLPAANASLLDEGSAAGEALVVCLNSARKKSRNAFFADRNCHPQTLAVLQTRAEGFGAEIVVGDYKTFDFTALGDRLAGALVSYPDTYGNVDDFRALADTVHGLGGQLVVAADLMSLAVLQPPGEFGADIAIGNTQRFGVPLGYGGPHAAFFATTAANQRRVPGRIIGVSRDAAGNRAYRLALQTREQHIRREKASSNICTAQALLANMAAMYAVYHGPAGIRNIANRIHRFTQVLASSVTRAGLVVENESYFDTLRIRVPDAAAVHQRANERRINLRRIDAHTVGVTLDEAITREELALLVEVFGGDVAALDSLASVAAPSVSESAAVPEGLARQSAILTHPVFSRYHSETEMLRYITQLQNKDLSLANAMIPLGSCTMKLNATTELIPITWPEFGSIHPFAPREQTLGYAHMIDDLERDLAAITGMDATTVQPNSGAQGEYAGLRAIRAYQASQGESSRDICLVPESAHGTNPASAVMAGLSVVIVKCDAKGNLDLADLEAKAVKHSARLSAVMITYPSTFGVFEDGVVRAIEIIHQYGGQVYMDGANMNAQVGLTSPGHMGADVCHLNNHKTLAIPHGGGGPGVGPICVKAHLAPFLPGHPELTKADGSPQSTVGPVSAAPYGSAGVLPVTWSYIKLLGGRGMTQVSKTAILNANYMANRLRDHYSVLFTNENGMCAHEFILDTRVFSKSSGIQAIDIAKRLQDYGFHPPTMSWPVPNTIMIEPTESESKEELDKFCDAMIAIREEIREIEEGKQSRDDNILVNAPHTIAKVSAEEWTHGYSRQRAAYPLPYLKERKFWPSVARVDDAYGDLNLICSCPPLDNYQ</sequence>
<feature type="domain" description="Glycine dehydrogenase C-terminal" evidence="11">
    <location>
        <begin position="1489"/>
        <end position="1609"/>
    </location>
</feature>
<dbReference type="GO" id="GO:0004375">
    <property type="term" value="F:glycine dehydrogenase (decarboxylating) activity"/>
    <property type="evidence" value="ECO:0007669"/>
    <property type="project" value="UniProtKB-EC"/>
</dbReference>
<dbReference type="NCBIfam" id="TIGR00461">
    <property type="entry name" value="gcvP"/>
    <property type="match status" value="1"/>
</dbReference>
<dbReference type="SUPFAM" id="SSF53383">
    <property type="entry name" value="PLP-dependent transferases"/>
    <property type="match status" value="2"/>
</dbReference>
<gene>
    <name evidence="12" type="primary">GCV2</name>
    <name evidence="12" type="ORF">GGH94_005132</name>
</gene>
<dbReference type="InterPro" id="IPR015424">
    <property type="entry name" value="PyrdxlP-dep_Trfase"/>
</dbReference>
<dbReference type="InterPro" id="IPR015421">
    <property type="entry name" value="PyrdxlP-dep_Trfase_major"/>
</dbReference>
<comment type="caution">
    <text evidence="12">The sequence shown here is derived from an EMBL/GenBank/DDBJ whole genome shotgun (WGS) entry which is preliminary data.</text>
</comment>
<accession>A0A9W8IJ21</accession>
<keyword evidence="5 12" id="KW-0560">Oxidoreductase</keyword>
<dbReference type="EMBL" id="JANBUY010000248">
    <property type="protein sequence ID" value="KAJ2861074.1"/>
    <property type="molecule type" value="Genomic_DNA"/>
</dbReference>
<dbReference type="InterPro" id="IPR003437">
    <property type="entry name" value="GcvP"/>
</dbReference>
<evidence type="ECO:0000313" key="12">
    <source>
        <dbReference type="EMBL" id="KAJ2861074.1"/>
    </source>
</evidence>
<evidence type="ECO:0000256" key="5">
    <source>
        <dbReference type="ARBA" id="ARBA00023002"/>
    </source>
</evidence>
<evidence type="ECO:0000259" key="10">
    <source>
        <dbReference type="Pfam" id="PF02347"/>
    </source>
</evidence>
<proteinExistence type="inferred from homology"/>
<evidence type="ECO:0000256" key="9">
    <source>
        <dbReference type="SAM" id="MobiDB-lite"/>
    </source>
</evidence>
<dbReference type="InterPro" id="IPR049316">
    <property type="entry name" value="GDC-P_C"/>
</dbReference>
<evidence type="ECO:0000256" key="4">
    <source>
        <dbReference type="ARBA" id="ARBA00022898"/>
    </source>
</evidence>
<dbReference type="Pfam" id="PF21478">
    <property type="entry name" value="GcvP2_C"/>
    <property type="match status" value="1"/>
</dbReference>
<feature type="region of interest" description="Disordered" evidence="9">
    <location>
        <begin position="432"/>
        <end position="451"/>
    </location>
</feature>
<dbReference type="FunFam" id="3.40.640.10:FF:000007">
    <property type="entry name" value="glycine dehydrogenase (Decarboxylating), mitochondrial"/>
    <property type="match status" value="1"/>
</dbReference>
<dbReference type="FunFam" id="3.40.640.10:FF:000005">
    <property type="entry name" value="Glycine dehydrogenase (decarboxylating), mitochondrial"/>
    <property type="match status" value="1"/>
</dbReference>
<keyword evidence="13" id="KW-1185">Reference proteome</keyword>
<evidence type="ECO:0000256" key="8">
    <source>
        <dbReference type="PIRSR" id="PIRSR603437-50"/>
    </source>
</evidence>
<comment type="catalytic activity">
    <reaction evidence="6">
        <text>N(6)-[(R)-lipoyl]-L-lysyl-[glycine-cleavage complex H protein] + glycine + H(+) = N(6)-[(R)-S(8)-aminomethyldihydrolipoyl]-L-lysyl-[glycine-cleavage complex H protein] + CO2</text>
        <dbReference type="Rhea" id="RHEA:24304"/>
        <dbReference type="Rhea" id="RHEA-COMP:10494"/>
        <dbReference type="Rhea" id="RHEA-COMP:10495"/>
        <dbReference type="ChEBI" id="CHEBI:15378"/>
        <dbReference type="ChEBI" id="CHEBI:16526"/>
        <dbReference type="ChEBI" id="CHEBI:57305"/>
        <dbReference type="ChEBI" id="CHEBI:83099"/>
        <dbReference type="ChEBI" id="CHEBI:83143"/>
        <dbReference type="EC" id="1.4.4.2"/>
    </reaction>
</comment>
<dbReference type="CDD" id="cd00613">
    <property type="entry name" value="GDC-P"/>
    <property type="match status" value="2"/>
</dbReference>
<feature type="domain" description="Glycine cleavage system P-protein N-terminal" evidence="10">
    <location>
        <begin position="716"/>
        <end position="1144"/>
    </location>
</feature>
<dbReference type="GO" id="GO:0005960">
    <property type="term" value="C:glycine cleavage complex"/>
    <property type="evidence" value="ECO:0007669"/>
    <property type="project" value="TreeGrafter"/>
</dbReference>
<dbReference type="PANTHER" id="PTHR11773">
    <property type="entry name" value="GLYCINE DEHYDROGENASE, DECARBOXYLATING"/>
    <property type="match status" value="1"/>
</dbReference>
<dbReference type="Pfam" id="PF02347">
    <property type="entry name" value="GDC-P"/>
    <property type="match status" value="2"/>
</dbReference>
<dbReference type="InterPro" id="IPR049315">
    <property type="entry name" value="GDC-P_N"/>
</dbReference>